<keyword evidence="3 4" id="KW-0687">Ribonucleoprotein</keyword>
<reference evidence="7 8" key="1">
    <citation type="journal article" date="2014" name="Genome Biol. Evol.">
        <title>Phylogenomics of "Candidatus Hepatoplasma crinochetorum," a Lineage of Mollicutes Associated with Noninsect Arthropods.</title>
        <authorList>
            <person name="Leclercq S."/>
            <person name="Dittmer J."/>
            <person name="Bouchon D."/>
            <person name="Cordaux R."/>
        </authorList>
    </citation>
    <scope>NUCLEOTIDE SEQUENCE [LARGE SCALE GENOMIC DNA]</scope>
    <source>
        <strain evidence="7 8">Av</strain>
    </source>
</reference>
<evidence type="ECO:0000259" key="5">
    <source>
        <dbReference type="Pfam" id="PF00542"/>
    </source>
</evidence>
<dbReference type="Pfam" id="PF16320">
    <property type="entry name" value="Ribosomal_L12_N"/>
    <property type="match status" value="1"/>
</dbReference>
<dbReference type="GO" id="GO:0003735">
    <property type="term" value="F:structural constituent of ribosome"/>
    <property type="evidence" value="ECO:0007669"/>
    <property type="project" value="InterPro"/>
</dbReference>
<keyword evidence="8" id="KW-1185">Reference proteome</keyword>
<comment type="function">
    <text evidence="4">Forms part of the ribosomal stalk which helps the ribosome interact with GTP-bound translation factors. Is thus essential for accurate translation.</text>
</comment>
<evidence type="ECO:0000259" key="6">
    <source>
        <dbReference type="Pfam" id="PF16320"/>
    </source>
</evidence>
<accession>W8GG86</accession>
<organism evidence="7 8">
    <name type="scientific">Candidatus Hepatoplasma crinochetorum Av</name>
    <dbReference type="NCBI Taxonomy" id="1427984"/>
    <lineage>
        <taxon>Bacteria</taxon>
        <taxon>Bacillati</taxon>
        <taxon>Mycoplasmatota</taxon>
        <taxon>Mollicutes</taxon>
        <taxon>Candidatus Hepatoplasmataceae</taxon>
        <taxon>Candidatus Hepatoplasma</taxon>
    </lineage>
</organism>
<dbReference type="RefSeq" id="WP_025208889.1">
    <property type="nucleotide sequence ID" value="NZ_CP006932.1"/>
</dbReference>
<dbReference type="Proteomes" id="UP000019450">
    <property type="component" value="Chromosome"/>
</dbReference>
<dbReference type="STRING" id="1427984.X271_00502"/>
<evidence type="ECO:0000256" key="1">
    <source>
        <dbReference type="ARBA" id="ARBA00007197"/>
    </source>
</evidence>
<dbReference type="NCBIfam" id="TIGR00855">
    <property type="entry name" value="L12"/>
    <property type="match status" value="1"/>
</dbReference>
<evidence type="ECO:0000256" key="4">
    <source>
        <dbReference type="HAMAP-Rule" id="MF_00368"/>
    </source>
</evidence>
<keyword evidence="2 4" id="KW-0689">Ribosomal protein</keyword>
<dbReference type="InterPro" id="IPR014719">
    <property type="entry name" value="Ribosomal_bL12_C/ClpS-like"/>
</dbReference>
<evidence type="ECO:0000256" key="2">
    <source>
        <dbReference type="ARBA" id="ARBA00022980"/>
    </source>
</evidence>
<dbReference type="eggNOG" id="COG0222">
    <property type="taxonomic scope" value="Bacteria"/>
</dbReference>
<dbReference type="PANTHER" id="PTHR45987:SF4">
    <property type="entry name" value="LARGE RIBOSOMAL SUBUNIT PROTEIN BL12M"/>
    <property type="match status" value="1"/>
</dbReference>
<dbReference type="InterPro" id="IPR008932">
    <property type="entry name" value="Ribosomal_bL12_oligo"/>
</dbReference>
<dbReference type="GO" id="GO:0003729">
    <property type="term" value="F:mRNA binding"/>
    <property type="evidence" value="ECO:0007669"/>
    <property type="project" value="TreeGrafter"/>
</dbReference>
<proteinExistence type="inferred from homology"/>
<dbReference type="InterPro" id="IPR013823">
    <property type="entry name" value="Ribosomal_bL12_C"/>
</dbReference>
<comment type="subunit">
    <text evidence="4">Homodimer. Part of the ribosomal stalk of the 50S ribosomal subunit. Forms a multimeric L10(L12)X complex, where L10 forms an elongated spine to which 2 to 4 L12 dimers bind in a sequential fashion. Binds GTP-bound translation factors.</text>
</comment>
<dbReference type="SUPFAM" id="SSF54736">
    <property type="entry name" value="ClpS-like"/>
    <property type="match status" value="1"/>
</dbReference>
<dbReference type="HAMAP" id="MF_00368">
    <property type="entry name" value="Ribosomal_bL12"/>
    <property type="match status" value="1"/>
</dbReference>
<feature type="domain" description="Large ribosomal subunit protein bL12 C-terminal" evidence="5">
    <location>
        <begin position="55"/>
        <end position="119"/>
    </location>
</feature>
<dbReference type="HOGENOM" id="CLU_086499_3_2_14"/>
<dbReference type="Gene3D" id="1.20.5.710">
    <property type="entry name" value="Single helix bin"/>
    <property type="match status" value="1"/>
</dbReference>
<protein>
    <recommendedName>
        <fullName evidence="4">Large ribosomal subunit protein bL12</fullName>
    </recommendedName>
</protein>
<dbReference type="GO" id="GO:0022625">
    <property type="term" value="C:cytosolic large ribosomal subunit"/>
    <property type="evidence" value="ECO:0007669"/>
    <property type="project" value="TreeGrafter"/>
</dbReference>
<dbReference type="Pfam" id="PF00542">
    <property type="entry name" value="Ribosomal_L12"/>
    <property type="match status" value="1"/>
</dbReference>
<gene>
    <name evidence="4 7" type="primary">rplL</name>
    <name evidence="7" type="ORF">X271_00502</name>
</gene>
<dbReference type="PANTHER" id="PTHR45987">
    <property type="entry name" value="39S RIBOSOMAL PROTEIN L12"/>
    <property type="match status" value="1"/>
</dbReference>
<dbReference type="InterPro" id="IPR000206">
    <property type="entry name" value="Ribosomal_bL12"/>
</dbReference>
<evidence type="ECO:0000313" key="7">
    <source>
        <dbReference type="EMBL" id="AHK22603.1"/>
    </source>
</evidence>
<comment type="similarity">
    <text evidence="1 4">Belongs to the bacterial ribosomal protein bL12 family.</text>
</comment>
<feature type="domain" description="Large ribosomal subunit protein bL12 oligomerization" evidence="6">
    <location>
        <begin position="5"/>
        <end position="46"/>
    </location>
</feature>
<sequence length="119" mass="12857">MAINIENFIKDLEEMKVADLNKLIKAIEEKFNVSAALQVSAQGQMGDGAENAEKTVVLKSPGENKLAVIKLVRDLLGLGLMEAKKFVDNGGNIKENISADEAEKVAAQFKEIGADVEIK</sequence>
<dbReference type="GO" id="GO:0006412">
    <property type="term" value="P:translation"/>
    <property type="evidence" value="ECO:0007669"/>
    <property type="project" value="UniProtKB-UniRule"/>
</dbReference>
<dbReference type="AlphaFoldDB" id="W8GG86"/>
<dbReference type="KEGG" id="hcr:X271_00502"/>
<dbReference type="OrthoDB" id="9811748at2"/>
<dbReference type="InterPro" id="IPR036235">
    <property type="entry name" value="Ribosomal_bL12_oligo_N_sf"/>
</dbReference>
<evidence type="ECO:0000313" key="8">
    <source>
        <dbReference type="Proteomes" id="UP000019450"/>
    </source>
</evidence>
<dbReference type="SUPFAM" id="SSF48300">
    <property type="entry name" value="Ribosomal protein L7/12, oligomerisation (N-terminal) domain"/>
    <property type="match status" value="1"/>
</dbReference>
<evidence type="ECO:0000256" key="3">
    <source>
        <dbReference type="ARBA" id="ARBA00023274"/>
    </source>
</evidence>
<dbReference type="Gene3D" id="3.30.1390.10">
    <property type="match status" value="1"/>
</dbReference>
<dbReference type="CDD" id="cd00387">
    <property type="entry name" value="Ribosomal_L7_L12"/>
    <property type="match status" value="1"/>
</dbReference>
<dbReference type="EMBL" id="CP006932">
    <property type="protein sequence ID" value="AHK22603.1"/>
    <property type="molecule type" value="Genomic_DNA"/>
</dbReference>
<name>W8GG86_9MOLU</name>